<keyword evidence="3" id="KW-1185">Reference proteome</keyword>
<protein>
    <recommendedName>
        <fullName evidence="1">Integrase zinc-binding domain-containing protein</fullName>
    </recommendedName>
</protein>
<dbReference type="EMBL" id="CAJNOR010021211">
    <property type="protein sequence ID" value="CAF1691145.1"/>
    <property type="molecule type" value="Genomic_DNA"/>
</dbReference>
<feature type="domain" description="Integrase zinc-binding" evidence="1">
    <location>
        <begin position="29"/>
        <end position="86"/>
    </location>
</feature>
<dbReference type="Pfam" id="PF17921">
    <property type="entry name" value="Integrase_H2C2"/>
    <property type="match status" value="1"/>
</dbReference>
<dbReference type="InterPro" id="IPR052160">
    <property type="entry name" value="Gypsy_RT_Integrase-like"/>
</dbReference>
<evidence type="ECO:0000259" key="1">
    <source>
        <dbReference type="Pfam" id="PF17921"/>
    </source>
</evidence>
<dbReference type="AlphaFoldDB" id="A0A816HWU4"/>
<gene>
    <name evidence="2" type="ORF">XAT740_LOCUS64059</name>
</gene>
<organism evidence="2 3">
    <name type="scientific">Adineta ricciae</name>
    <name type="common">Rotifer</name>
    <dbReference type="NCBI Taxonomy" id="249248"/>
    <lineage>
        <taxon>Eukaryota</taxon>
        <taxon>Metazoa</taxon>
        <taxon>Spiralia</taxon>
        <taxon>Gnathifera</taxon>
        <taxon>Rotifera</taxon>
        <taxon>Eurotatoria</taxon>
        <taxon>Bdelloidea</taxon>
        <taxon>Adinetida</taxon>
        <taxon>Adinetidae</taxon>
        <taxon>Adineta</taxon>
    </lineage>
</organism>
<reference evidence="2" key="1">
    <citation type="submission" date="2021-02" db="EMBL/GenBank/DDBJ databases">
        <authorList>
            <person name="Nowell W R."/>
        </authorList>
    </citation>
    <scope>NUCLEOTIDE SEQUENCE</scope>
</reference>
<name>A0A816HWU4_ADIRI</name>
<dbReference type="Proteomes" id="UP000663828">
    <property type="component" value="Unassembled WGS sequence"/>
</dbReference>
<dbReference type="InterPro" id="IPR041588">
    <property type="entry name" value="Integrase_H2C2"/>
</dbReference>
<evidence type="ECO:0000313" key="3">
    <source>
        <dbReference type="Proteomes" id="UP000663828"/>
    </source>
</evidence>
<dbReference type="FunFam" id="1.10.340.70:FF:000001">
    <property type="entry name" value="Retrovirus-related Pol polyprotein from transposon gypsy-like Protein"/>
    <property type="match status" value="1"/>
</dbReference>
<dbReference type="PANTHER" id="PTHR47266">
    <property type="entry name" value="ENDONUCLEASE-RELATED"/>
    <property type="match status" value="1"/>
</dbReference>
<dbReference type="Gene3D" id="1.10.340.70">
    <property type="match status" value="1"/>
</dbReference>
<accession>A0A816HWU4</accession>
<evidence type="ECO:0000313" key="2">
    <source>
        <dbReference type="EMBL" id="CAF1691145.1"/>
    </source>
</evidence>
<sequence length="110" mass="12590">MTLLSVEGIKNSNRHYNQRIIGNKHLLVVPKTKQAQILKWAHDHPTAGHGGQQRTLFQLSTKVFWESMRKDVYNYVTACHACQQFKFNNAPTSGPLQPHVVEEPWQTIGI</sequence>
<feature type="non-terminal residue" evidence="2">
    <location>
        <position position="110"/>
    </location>
</feature>
<comment type="caution">
    <text evidence="2">The sequence shown here is derived from an EMBL/GenBank/DDBJ whole genome shotgun (WGS) entry which is preliminary data.</text>
</comment>
<proteinExistence type="predicted"/>